<dbReference type="InterPro" id="IPR011051">
    <property type="entry name" value="RmlC_Cupin_sf"/>
</dbReference>
<comment type="function">
    <text evidence="2 7">Catalyzes the epimerization of the C3' and C5'positions of dTDP-6-deoxy-D-xylo-4-hexulose, forming dTDP-6-deoxy-L-lyxo-4-hexulose.</text>
</comment>
<dbReference type="InterPro" id="IPR014710">
    <property type="entry name" value="RmlC-like_jellyroll"/>
</dbReference>
<dbReference type="Gene3D" id="2.60.120.10">
    <property type="entry name" value="Jelly Rolls"/>
    <property type="match status" value="1"/>
</dbReference>
<evidence type="ECO:0000256" key="3">
    <source>
        <dbReference type="ARBA" id="ARBA00012098"/>
    </source>
</evidence>
<dbReference type="GO" id="GO:0005829">
    <property type="term" value="C:cytosol"/>
    <property type="evidence" value="ECO:0007669"/>
    <property type="project" value="TreeGrafter"/>
</dbReference>
<gene>
    <name evidence="8" type="primary">rfbC</name>
    <name evidence="8" type="ORF">EKH80_08565</name>
</gene>
<reference evidence="8 9" key="1">
    <citation type="submission" date="2018-12" db="EMBL/GenBank/DDBJ databases">
        <title>Dyella dinghuensis sp. nov. DHOA06 and Dyella choica sp. nov. 4M-K27, isolated from forest soil.</title>
        <authorList>
            <person name="Qiu L.-H."/>
            <person name="Gao Z.-H."/>
        </authorList>
    </citation>
    <scope>NUCLEOTIDE SEQUENCE [LARGE SCALE GENOMIC DNA]</scope>
    <source>
        <strain evidence="8 9">4M-K27</strain>
    </source>
</reference>
<dbReference type="GO" id="GO:0008830">
    <property type="term" value="F:dTDP-4-dehydrorhamnose 3,5-epimerase activity"/>
    <property type="evidence" value="ECO:0007669"/>
    <property type="project" value="UniProtKB-UniRule"/>
</dbReference>
<evidence type="ECO:0000256" key="4">
    <source>
        <dbReference type="ARBA" id="ARBA00019595"/>
    </source>
</evidence>
<sequence length="216" mass="24493">MVSRLLRSAANRQRARSCRLCRRRPLRRPGVDSVKIYPTPLDGLYEIRTTPVGDARGRFTRLFCEQELAPIRPGLHFTQINISETRARGTLRGLHYQTPPAAEAKLIRCVHGSVFDVAVDLRKGSPTFLHWHAFELADDNDRAVFIPEGFAHGFQALTDEAQLLYMHTMPWTPACEAGLRHDDPRLAIEWPLEVSAISERDVSYPLLDDAFIGVHQ</sequence>
<dbReference type="UniPathway" id="UPA00124"/>
<dbReference type="EMBL" id="RYYV01000005">
    <property type="protein sequence ID" value="RUL76754.1"/>
    <property type="molecule type" value="Genomic_DNA"/>
</dbReference>
<dbReference type="PANTHER" id="PTHR21047:SF2">
    <property type="entry name" value="THYMIDINE DIPHOSPHO-4-KETO-RHAMNOSE 3,5-EPIMERASE"/>
    <property type="match status" value="1"/>
</dbReference>
<evidence type="ECO:0000313" key="9">
    <source>
        <dbReference type="Proteomes" id="UP000274358"/>
    </source>
</evidence>
<evidence type="ECO:0000313" key="8">
    <source>
        <dbReference type="EMBL" id="RUL76754.1"/>
    </source>
</evidence>
<dbReference type="CDD" id="cd00438">
    <property type="entry name" value="cupin_RmlC"/>
    <property type="match status" value="1"/>
</dbReference>
<evidence type="ECO:0000256" key="2">
    <source>
        <dbReference type="ARBA" id="ARBA00001997"/>
    </source>
</evidence>
<dbReference type="SUPFAM" id="SSF51182">
    <property type="entry name" value="RmlC-like cupins"/>
    <property type="match status" value="1"/>
</dbReference>
<dbReference type="GO" id="GO:0019305">
    <property type="term" value="P:dTDP-rhamnose biosynthetic process"/>
    <property type="evidence" value="ECO:0007669"/>
    <property type="project" value="UniProtKB-UniRule"/>
</dbReference>
<dbReference type="AlphaFoldDB" id="A0A432M8L2"/>
<organism evidence="8 9">
    <name type="scientific">Dyella choica</name>
    <dbReference type="NCBI Taxonomy" id="1927959"/>
    <lineage>
        <taxon>Bacteria</taxon>
        <taxon>Pseudomonadati</taxon>
        <taxon>Pseudomonadota</taxon>
        <taxon>Gammaproteobacteria</taxon>
        <taxon>Lysobacterales</taxon>
        <taxon>Rhodanobacteraceae</taxon>
        <taxon>Dyella</taxon>
    </lineage>
</organism>
<feature type="active site" description="Proton donor" evidence="5">
    <location>
        <position position="165"/>
    </location>
</feature>
<comment type="subunit">
    <text evidence="7">Homodimer.</text>
</comment>
<keyword evidence="9" id="KW-1185">Reference proteome</keyword>
<protein>
    <recommendedName>
        <fullName evidence="4 7">dTDP-4-dehydrorhamnose 3,5-epimerase</fullName>
        <ecNumber evidence="3 7">5.1.3.13</ecNumber>
    </recommendedName>
    <alternativeName>
        <fullName evidence="7">Thymidine diphospho-4-keto-rhamnose 3,5-epimerase</fullName>
    </alternativeName>
</protein>
<accession>A0A432M8L2</accession>
<name>A0A432M8L2_9GAMM</name>
<dbReference type="EC" id="5.1.3.13" evidence="3 7"/>
<evidence type="ECO:0000256" key="6">
    <source>
        <dbReference type="PIRSR" id="PIRSR600888-3"/>
    </source>
</evidence>
<dbReference type="PANTHER" id="PTHR21047">
    <property type="entry name" value="DTDP-6-DEOXY-D-GLUCOSE-3,5 EPIMERASE"/>
    <property type="match status" value="1"/>
</dbReference>
<evidence type="ECO:0000256" key="7">
    <source>
        <dbReference type="RuleBase" id="RU364069"/>
    </source>
</evidence>
<proteinExistence type="inferred from homology"/>
<dbReference type="Pfam" id="PF00908">
    <property type="entry name" value="dTDP_sugar_isom"/>
    <property type="match status" value="1"/>
</dbReference>
<dbReference type="GO" id="GO:0000271">
    <property type="term" value="P:polysaccharide biosynthetic process"/>
    <property type="evidence" value="ECO:0007669"/>
    <property type="project" value="TreeGrafter"/>
</dbReference>
<evidence type="ECO:0000256" key="1">
    <source>
        <dbReference type="ARBA" id="ARBA00001298"/>
    </source>
</evidence>
<comment type="similarity">
    <text evidence="7">Belongs to the dTDP-4-dehydrorhamnose 3,5-epimerase family.</text>
</comment>
<evidence type="ECO:0000256" key="5">
    <source>
        <dbReference type="PIRSR" id="PIRSR600888-1"/>
    </source>
</evidence>
<dbReference type="Proteomes" id="UP000274358">
    <property type="component" value="Unassembled WGS sequence"/>
</dbReference>
<keyword evidence="7 8" id="KW-0413">Isomerase</keyword>
<comment type="caution">
    <text evidence="8">The sequence shown here is derived from an EMBL/GenBank/DDBJ whole genome shotgun (WGS) entry which is preliminary data.</text>
</comment>
<feature type="site" description="Participates in a stacking interaction with the thymidine ring of dTDP-4-oxo-6-deoxyglucose" evidence="6">
    <location>
        <position position="171"/>
    </location>
</feature>
<dbReference type="OrthoDB" id="9800680at2"/>
<comment type="pathway">
    <text evidence="7">Carbohydrate biosynthesis; dTDP-L-rhamnose biosynthesis.</text>
</comment>
<comment type="catalytic activity">
    <reaction evidence="1 7">
        <text>dTDP-4-dehydro-6-deoxy-alpha-D-glucose = dTDP-4-dehydro-beta-L-rhamnose</text>
        <dbReference type="Rhea" id="RHEA:16969"/>
        <dbReference type="ChEBI" id="CHEBI:57649"/>
        <dbReference type="ChEBI" id="CHEBI:62830"/>
        <dbReference type="EC" id="5.1.3.13"/>
    </reaction>
</comment>
<dbReference type="NCBIfam" id="TIGR01221">
    <property type="entry name" value="rmlC"/>
    <property type="match status" value="1"/>
</dbReference>
<feature type="active site" description="Proton acceptor" evidence="5">
    <location>
        <position position="95"/>
    </location>
</feature>
<dbReference type="InterPro" id="IPR000888">
    <property type="entry name" value="RmlC-like"/>
</dbReference>